<proteinExistence type="predicted"/>
<reference evidence="2" key="1">
    <citation type="submission" date="2021-03" db="EMBL/GenBank/DDBJ databases">
        <title>Draft genome sequence of rust myrtle Austropuccinia psidii MF-1, a brazilian biotype.</title>
        <authorList>
            <person name="Quecine M.C."/>
            <person name="Pachon D.M.R."/>
            <person name="Bonatelli M.L."/>
            <person name="Correr F.H."/>
            <person name="Franceschini L.M."/>
            <person name="Leite T.F."/>
            <person name="Margarido G.R.A."/>
            <person name="Almeida C.A."/>
            <person name="Ferrarezi J.A."/>
            <person name="Labate C.A."/>
        </authorList>
    </citation>
    <scope>NUCLEOTIDE SEQUENCE</scope>
    <source>
        <strain evidence="2">MF-1</strain>
    </source>
</reference>
<keyword evidence="3" id="KW-1185">Reference proteome</keyword>
<gene>
    <name evidence="2" type="ORF">O181_100063</name>
</gene>
<feature type="region of interest" description="Disordered" evidence="1">
    <location>
        <begin position="65"/>
        <end position="125"/>
    </location>
</feature>
<comment type="caution">
    <text evidence="2">The sequence shown here is derived from an EMBL/GenBank/DDBJ whole genome shotgun (WGS) entry which is preliminary data.</text>
</comment>
<sequence>MCKFPHLLKNDTSFQNTYIYLSFLVFKDKQAEDNLTTVERFVEDPCQSSPTPVVNKKRMTKKLVFPGPTIQNPEEDDPNITSNQMERDSEVELAPQQGKEREKSLVEQNTHKEVPYPKGKSQKCL</sequence>
<evidence type="ECO:0000313" key="3">
    <source>
        <dbReference type="Proteomes" id="UP000765509"/>
    </source>
</evidence>
<organism evidence="2 3">
    <name type="scientific">Austropuccinia psidii MF-1</name>
    <dbReference type="NCBI Taxonomy" id="1389203"/>
    <lineage>
        <taxon>Eukaryota</taxon>
        <taxon>Fungi</taxon>
        <taxon>Dikarya</taxon>
        <taxon>Basidiomycota</taxon>
        <taxon>Pucciniomycotina</taxon>
        <taxon>Pucciniomycetes</taxon>
        <taxon>Pucciniales</taxon>
        <taxon>Sphaerophragmiaceae</taxon>
        <taxon>Austropuccinia</taxon>
    </lineage>
</organism>
<evidence type="ECO:0000313" key="2">
    <source>
        <dbReference type="EMBL" id="MBW0560348.1"/>
    </source>
</evidence>
<dbReference type="EMBL" id="AVOT02069444">
    <property type="protein sequence ID" value="MBW0560348.1"/>
    <property type="molecule type" value="Genomic_DNA"/>
</dbReference>
<feature type="compositionally biased region" description="Basic and acidic residues" evidence="1">
    <location>
        <begin position="98"/>
        <end position="115"/>
    </location>
</feature>
<name>A0A9Q3JC18_9BASI</name>
<protein>
    <submittedName>
        <fullName evidence="2">Uncharacterized protein</fullName>
    </submittedName>
</protein>
<dbReference type="Proteomes" id="UP000765509">
    <property type="component" value="Unassembled WGS sequence"/>
</dbReference>
<evidence type="ECO:0000256" key="1">
    <source>
        <dbReference type="SAM" id="MobiDB-lite"/>
    </source>
</evidence>
<dbReference type="AlphaFoldDB" id="A0A9Q3JC18"/>
<accession>A0A9Q3JC18</accession>